<evidence type="ECO:0000313" key="13">
    <source>
        <dbReference type="Proteomes" id="UP000001542"/>
    </source>
</evidence>
<dbReference type="Proteomes" id="UP000001542">
    <property type="component" value="Unassembled WGS sequence"/>
</dbReference>
<dbReference type="GO" id="GO:0008270">
    <property type="term" value="F:zinc ion binding"/>
    <property type="evidence" value="ECO:0007669"/>
    <property type="project" value="UniProtKB-KW"/>
</dbReference>
<keyword evidence="4 9" id="KW-0863">Zinc-finger</keyword>
<dbReference type="InterPro" id="IPR011044">
    <property type="entry name" value="Quino_amine_DH_bsu"/>
</dbReference>
<dbReference type="PROSITE" id="PS50089">
    <property type="entry name" value="ZF_RING_2"/>
    <property type="match status" value="1"/>
</dbReference>
<dbReference type="InterPro" id="IPR057307">
    <property type="entry name" value="PEP5_VPS11_N"/>
</dbReference>
<feature type="repeat" description="CHCR" evidence="10">
    <location>
        <begin position="364"/>
        <end position="537"/>
    </location>
</feature>
<evidence type="ECO:0000256" key="10">
    <source>
        <dbReference type="PROSITE-ProRule" id="PRU01006"/>
    </source>
</evidence>
<protein>
    <recommendedName>
        <fullName evidence="11">RING-type domain-containing protein</fullName>
    </recommendedName>
</protein>
<sequence length="854" mass="99128">MENTEVSNYWNYFRFFEPATVDLNIFEEIKFTCTASGHGVLCIADHEDFYLRDKSGEIKPYSFKNMEIIRVLLANSDPTMLVFCQDLQSYTIYYLNTSNFDQLGLITFSKAIHQTVGSITALPDNSKIAFVSNENNVVVYSSPYKLNTVPKVFKYNDPVIGLHFGVRHQIYPTLYVLTQKEIFSVSFTEGSAPTQTKIDIRSTDGATTISDAGLLVVSRGKEITRYNEKGIDLTYTIEDTPTLLYSFQDYLVACYGNNEPGSVLIYHPKTHLVFGKASGGLSIQQIYNVWGYVLFIRRNSTFMFLKPTDIIEKINQLIHNMQFEVAVQISIAKNLPPEFVGNIHYMQGQNYMERSDYQNAVQCYIKTIKRIEPSFIISQFIETSRTEYLIQYLEALNDNRVSTKQHTTLLFNCYTKLRNKEKLTTIINAALEGSKVNREPSFDVDAAIKILLKNNYFNEAMQLSHAFRRYATYLNILIKRKFWSEIINYFHEVDKDTLVNSLREVADILDILPASYRGELIDIILQHCLTKEKNFLKLKYLQRIFTNHREDLYYILRTILQQMPERIEKFNWNMLIELAIEDPVDDDDEIALKYLNDKRANFDMELILIVIAGAKNEHAKQCVLEKAGLLDSLIKIAEIDKIIEICTLYCDKDVFIWERALNVVAKRNDESQLKPMLEMCQKYLTMLEILNCLKGRNIKMGTIKEFMLRHFNEMSQENNKLSEKVDNDLKDLQEKQETEENKRTGFFPTKTAYCDKCHDTLEIPIRHFLCGHSYHLACLGEVIEFCPICHERHKEIVSKREKNLLETDLVYKNEDEPTMDDFVENIASDAMVLTASEDLAKVKQFQDYLTSKDL</sequence>
<dbReference type="EMBL" id="DS113185">
    <property type="protein sequence ID" value="EAY22269.1"/>
    <property type="molecule type" value="Genomic_DNA"/>
</dbReference>
<evidence type="ECO:0000256" key="4">
    <source>
        <dbReference type="ARBA" id="ARBA00022771"/>
    </source>
</evidence>
<dbReference type="OrthoDB" id="26184at2759"/>
<feature type="domain" description="RING-type" evidence="11">
    <location>
        <begin position="754"/>
        <end position="790"/>
    </location>
</feature>
<keyword evidence="6" id="KW-0653">Protein transport</keyword>
<evidence type="ECO:0000256" key="3">
    <source>
        <dbReference type="ARBA" id="ARBA00022723"/>
    </source>
</evidence>
<proteinExistence type="inferred from homology"/>
<reference evidence="12" key="1">
    <citation type="submission" date="2006-10" db="EMBL/GenBank/DDBJ databases">
        <authorList>
            <person name="Amadeo P."/>
            <person name="Zhao Q."/>
            <person name="Wortman J."/>
            <person name="Fraser-Liggett C."/>
            <person name="Carlton J."/>
        </authorList>
    </citation>
    <scope>NUCLEOTIDE SEQUENCE</scope>
    <source>
        <strain evidence="12">G3</strain>
    </source>
</reference>
<dbReference type="GO" id="GO:0007032">
    <property type="term" value="P:endosome organization"/>
    <property type="evidence" value="ECO:0000318"/>
    <property type="project" value="GO_Central"/>
</dbReference>
<dbReference type="GO" id="GO:0006904">
    <property type="term" value="P:vesicle docking involved in exocytosis"/>
    <property type="evidence" value="ECO:0000318"/>
    <property type="project" value="GO_Central"/>
</dbReference>
<evidence type="ECO:0000313" key="12">
    <source>
        <dbReference type="EMBL" id="EAY22269.1"/>
    </source>
</evidence>
<dbReference type="FunCoup" id="A2DBR6">
    <property type="interactions" value="315"/>
</dbReference>
<dbReference type="RefSeq" id="XP_001583255.1">
    <property type="nucleotide sequence ID" value="XM_001583205.1"/>
</dbReference>
<evidence type="ECO:0000256" key="8">
    <source>
        <dbReference type="ARBA" id="ARBA00029433"/>
    </source>
</evidence>
<dbReference type="PROSITE" id="PS50236">
    <property type="entry name" value="CHCR"/>
    <property type="match status" value="1"/>
</dbReference>
<dbReference type="InterPro" id="IPR057308">
    <property type="entry name" value="CHCR_PEP5_VPS11"/>
</dbReference>
<keyword evidence="3" id="KW-0479">Metal-binding</keyword>
<dbReference type="VEuPathDB" id="TrichDB:TVAGG3_0380820"/>
<dbReference type="PANTHER" id="PTHR23323:SF24">
    <property type="entry name" value="VACUOLAR PROTEIN SORTING-ASSOCIATED PROTEIN 11 HOMOLOG"/>
    <property type="match status" value="1"/>
</dbReference>
<dbReference type="InParanoid" id="A2DBR6"/>
<evidence type="ECO:0000256" key="2">
    <source>
        <dbReference type="ARBA" id="ARBA00022448"/>
    </source>
</evidence>
<evidence type="ECO:0000259" key="11">
    <source>
        <dbReference type="PROSITE" id="PS50089"/>
    </source>
</evidence>
<dbReference type="GO" id="GO:0030674">
    <property type="term" value="F:protein-macromolecule adaptor activity"/>
    <property type="evidence" value="ECO:0000318"/>
    <property type="project" value="GO_Central"/>
</dbReference>
<dbReference type="AlphaFoldDB" id="A2DBR6"/>
<comment type="similarity">
    <text evidence="1">Belongs to the VPS11 family.</text>
</comment>
<dbReference type="InterPro" id="IPR013083">
    <property type="entry name" value="Znf_RING/FYVE/PHD"/>
</dbReference>
<name>A2DBR6_TRIV3</name>
<dbReference type="STRING" id="5722.A2DBR6"/>
<dbReference type="SUPFAM" id="SSF50969">
    <property type="entry name" value="YVTN repeat-like/Quinoprotein amine dehydrogenase"/>
    <property type="match status" value="1"/>
</dbReference>
<reference evidence="12" key="2">
    <citation type="journal article" date="2007" name="Science">
        <title>Draft genome sequence of the sexually transmitted pathogen Trichomonas vaginalis.</title>
        <authorList>
            <person name="Carlton J.M."/>
            <person name="Hirt R.P."/>
            <person name="Silva J.C."/>
            <person name="Delcher A.L."/>
            <person name="Schatz M."/>
            <person name="Zhao Q."/>
            <person name="Wortman J.R."/>
            <person name="Bidwell S.L."/>
            <person name="Alsmark U.C.M."/>
            <person name="Besteiro S."/>
            <person name="Sicheritz-Ponten T."/>
            <person name="Noel C.J."/>
            <person name="Dacks J.B."/>
            <person name="Foster P.G."/>
            <person name="Simillion C."/>
            <person name="Van de Peer Y."/>
            <person name="Miranda-Saavedra D."/>
            <person name="Barton G.J."/>
            <person name="Westrop G.D."/>
            <person name="Mueller S."/>
            <person name="Dessi D."/>
            <person name="Fiori P.L."/>
            <person name="Ren Q."/>
            <person name="Paulsen I."/>
            <person name="Zhang H."/>
            <person name="Bastida-Corcuera F.D."/>
            <person name="Simoes-Barbosa A."/>
            <person name="Brown M.T."/>
            <person name="Hayes R.D."/>
            <person name="Mukherjee M."/>
            <person name="Okumura C.Y."/>
            <person name="Schneider R."/>
            <person name="Smith A.J."/>
            <person name="Vanacova S."/>
            <person name="Villalvazo M."/>
            <person name="Haas B.J."/>
            <person name="Pertea M."/>
            <person name="Feldblyum T.V."/>
            <person name="Utterback T.R."/>
            <person name="Shu C.L."/>
            <person name="Osoegawa K."/>
            <person name="de Jong P.J."/>
            <person name="Hrdy I."/>
            <person name="Horvathova L."/>
            <person name="Zubacova Z."/>
            <person name="Dolezal P."/>
            <person name="Malik S.B."/>
            <person name="Logsdon J.M. Jr."/>
            <person name="Henze K."/>
            <person name="Gupta A."/>
            <person name="Wang C.C."/>
            <person name="Dunne R.L."/>
            <person name="Upcroft J.A."/>
            <person name="Upcroft P."/>
            <person name="White O."/>
            <person name="Salzberg S.L."/>
            <person name="Tang P."/>
            <person name="Chiu C.-H."/>
            <person name="Lee Y.-S."/>
            <person name="Embley T.M."/>
            <person name="Coombs G.H."/>
            <person name="Mottram J.C."/>
            <person name="Tachezy J."/>
            <person name="Fraser-Liggett C.M."/>
            <person name="Johnson P.J."/>
        </authorList>
    </citation>
    <scope>NUCLEOTIDE SEQUENCE [LARGE SCALE GENOMIC DNA]</scope>
    <source>
        <strain evidence="12">G3</strain>
    </source>
</reference>
<keyword evidence="5" id="KW-0862">Zinc</keyword>
<dbReference type="GO" id="GO:0030897">
    <property type="term" value="C:HOPS complex"/>
    <property type="evidence" value="ECO:0000318"/>
    <property type="project" value="GO_Central"/>
</dbReference>
<dbReference type="Pfam" id="PF23356">
    <property type="entry name" value="TPR_PEP5_VPS11"/>
    <property type="match status" value="1"/>
</dbReference>
<evidence type="ECO:0000256" key="9">
    <source>
        <dbReference type="PROSITE-ProRule" id="PRU00175"/>
    </source>
</evidence>
<dbReference type="Pfam" id="PF23341">
    <property type="entry name" value="PEP5_VPS11_N"/>
    <property type="match status" value="1"/>
</dbReference>
<dbReference type="GO" id="GO:0048284">
    <property type="term" value="P:organelle fusion"/>
    <property type="evidence" value="ECO:0000318"/>
    <property type="project" value="GO_Central"/>
</dbReference>
<organism evidence="12 13">
    <name type="scientific">Trichomonas vaginalis (strain ATCC PRA-98 / G3)</name>
    <dbReference type="NCBI Taxonomy" id="412133"/>
    <lineage>
        <taxon>Eukaryota</taxon>
        <taxon>Metamonada</taxon>
        <taxon>Parabasalia</taxon>
        <taxon>Trichomonadida</taxon>
        <taxon>Trichomonadidae</taxon>
        <taxon>Trichomonas</taxon>
    </lineage>
</organism>
<dbReference type="GO" id="GO:0005768">
    <property type="term" value="C:endosome"/>
    <property type="evidence" value="ECO:0000318"/>
    <property type="project" value="GO_Central"/>
</dbReference>
<dbReference type="InterPro" id="IPR000547">
    <property type="entry name" value="Clathrin_H-chain/VPS_repeat"/>
</dbReference>
<dbReference type="CDD" id="cd16688">
    <property type="entry name" value="RING-H2_Vps11"/>
    <property type="match status" value="1"/>
</dbReference>
<evidence type="ECO:0000256" key="6">
    <source>
        <dbReference type="ARBA" id="ARBA00022927"/>
    </source>
</evidence>
<evidence type="ECO:0000256" key="1">
    <source>
        <dbReference type="ARBA" id="ARBA00007070"/>
    </source>
</evidence>
<dbReference type="Gene3D" id="3.30.40.10">
    <property type="entry name" value="Zinc/RING finger domain, C3HC4 (zinc finger)"/>
    <property type="match status" value="1"/>
</dbReference>
<dbReference type="SUPFAM" id="SSF57850">
    <property type="entry name" value="RING/U-box"/>
    <property type="match status" value="1"/>
</dbReference>
<dbReference type="eggNOG" id="KOG2114">
    <property type="taxonomic scope" value="Eukaryota"/>
</dbReference>
<keyword evidence="7" id="KW-0472">Membrane</keyword>
<dbReference type="InterPro" id="IPR001841">
    <property type="entry name" value="Znf_RING"/>
</dbReference>
<comment type="subcellular location">
    <subcellularLocation>
        <location evidence="8">Endomembrane system</location>
        <topology evidence="8">Peripheral membrane protein</topology>
        <orientation evidence="8">Cytoplasmic side</orientation>
    </subcellularLocation>
</comment>
<keyword evidence="13" id="KW-1185">Reference proteome</keyword>
<gene>
    <name evidence="12" type="ORF">TVAG_094440</name>
</gene>
<dbReference type="GO" id="GO:0006886">
    <property type="term" value="P:intracellular protein transport"/>
    <property type="evidence" value="ECO:0007669"/>
    <property type="project" value="UniProtKB-UniRule"/>
</dbReference>
<dbReference type="PANTHER" id="PTHR23323">
    <property type="entry name" value="VACUOLAR PROTEIN SORTING-ASSOCIATED PROTEIN"/>
    <property type="match status" value="1"/>
</dbReference>
<accession>A2DBR6</accession>
<dbReference type="KEGG" id="tva:5467823"/>
<keyword evidence="2" id="KW-0813">Transport</keyword>
<dbReference type="GO" id="GO:0007033">
    <property type="term" value="P:vacuole organization"/>
    <property type="evidence" value="ECO:0000318"/>
    <property type="project" value="GO_Central"/>
</dbReference>
<dbReference type="VEuPathDB" id="TrichDB:TVAG_094440"/>
<evidence type="ECO:0000256" key="5">
    <source>
        <dbReference type="ARBA" id="ARBA00022833"/>
    </source>
</evidence>
<evidence type="ECO:0000256" key="7">
    <source>
        <dbReference type="ARBA" id="ARBA00023136"/>
    </source>
</evidence>